<evidence type="ECO:0000256" key="8">
    <source>
        <dbReference type="RuleBase" id="RU366003"/>
    </source>
</evidence>
<evidence type="ECO:0000256" key="6">
    <source>
        <dbReference type="ARBA" id="ARBA00023102"/>
    </source>
</evidence>
<evidence type="ECO:0000256" key="1">
    <source>
        <dbReference type="ARBA" id="ARBA00004970"/>
    </source>
</evidence>
<keyword evidence="4 8" id="KW-0028">Amino-acid biosynthesis</keyword>
<evidence type="ECO:0000256" key="2">
    <source>
        <dbReference type="ARBA" id="ARBA00009152"/>
    </source>
</evidence>
<reference evidence="10 11" key="1">
    <citation type="submission" date="2021-05" db="EMBL/GenBank/DDBJ databases">
        <title>Comparative genomic studies on the polysaccharide-degrading batcterial strains of the Flammeovirga genus.</title>
        <authorList>
            <person name="Zewei F."/>
            <person name="Zheng Z."/>
            <person name="Yu L."/>
            <person name="Ruyue G."/>
            <person name="Yanhong M."/>
            <person name="Yuanyuan C."/>
            <person name="Jingyan G."/>
            <person name="Wenjun H."/>
        </authorList>
    </citation>
    <scope>NUCLEOTIDE SEQUENCE [LARGE SCALE GENOMIC DNA]</scope>
    <source>
        <strain evidence="10 11">YS10</strain>
    </source>
</reference>
<keyword evidence="6 8" id="KW-0368">Histidine biosynthesis</keyword>
<evidence type="ECO:0000256" key="3">
    <source>
        <dbReference type="ARBA" id="ARBA00013085"/>
    </source>
</evidence>
<dbReference type="InterPro" id="IPR004013">
    <property type="entry name" value="PHP_dom"/>
</dbReference>
<evidence type="ECO:0000256" key="4">
    <source>
        <dbReference type="ARBA" id="ARBA00022605"/>
    </source>
</evidence>
<comment type="pathway">
    <text evidence="1 8">Amino-acid biosynthesis; L-histidine biosynthesis; L-histidine from 5-phospho-alpha-D-ribose 1-diphosphate: step 8/9.</text>
</comment>
<accession>A0ABX8GY98</accession>
<evidence type="ECO:0000256" key="7">
    <source>
        <dbReference type="ARBA" id="ARBA00049158"/>
    </source>
</evidence>
<evidence type="ECO:0000256" key="5">
    <source>
        <dbReference type="ARBA" id="ARBA00022801"/>
    </source>
</evidence>
<organism evidence="10 11">
    <name type="scientific">Flammeovirga kamogawensis</name>
    <dbReference type="NCBI Taxonomy" id="373891"/>
    <lineage>
        <taxon>Bacteria</taxon>
        <taxon>Pseudomonadati</taxon>
        <taxon>Bacteroidota</taxon>
        <taxon>Cytophagia</taxon>
        <taxon>Cytophagales</taxon>
        <taxon>Flammeovirgaceae</taxon>
        <taxon>Flammeovirga</taxon>
    </lineage>
</organism>
<dbReference type="SUPFAM" id="SSF89550">
    <property type="entry name" value="PHP domain-like"/>
    <property type="match status" value="1"/>
</dbReference>
<keyword evidence="5 8" id="KW-0378">Hydrolase</keyword>
<dbReference type="InterPro" id="IPR016195">
    <property type="entry name" value="Pol/histidinol_Pase-like"/>
</dbReference>
<name>A0ABX8GY98_9BACT</name>
<dbReference type="Pfam" id="PF02811">
    <property type="entry name" value="PHP"/>
    <property type="match status" value="1"/>
</dbReference>
<dbReference type="NCBIfam" id="TIGR01856">
    <property type="entry name" value="hisJ_fam"/>
    <property type="match status" value="1"/>
</dbReference>
<sequence>MKPAWTVFHTHTHFCDGKSQLEQYIEAAIELGIKAYGFSSHSPVPFDTTWNIKREKLKDYLKEIERLKDKYKGRIQIYAGLEVDYIPEECGVHSFPQIDYSIGSVHFVEQNDEGEYWEIDNTKTVFRKGLKEIFEDDIKAAVEDYIALNIEMLQNDTPDVLGHLDKIKMHNTTEKLFDENDKWYQDLMTEYLEEIKASKVIAEVNTRGLYKGYSDLYPSPWVLKRMKEMKIPITLQSDAHTTGEILKGFTETAKILKEIGFTELYSLWDNKWQPFNFDERGLFI</sequence>
<dbReference type="InterPro" id="IPR010140">
    <property type="entry name" value="Histidinol_P_phosphatase_HisJ"/>
</dbReference>
<dbReference type="RefSeq" id="WP_144072503.1">
    <property type="nucleotide sequence ID" value="NZ_CP076128.1"/>
</dbReference>
<feature type="domain" description="PHP" evidence="9">
    <location>
        <begin position="8"/>
        <end position="206"/>
    </location>
</feature>
<evidence type="ECO:0000313" key="11">
    <source>
        <dbReference type="Proteomes" id="UP000682802"/>
    </source>
</evidence>
<keyword evidence="11" id="KW-1185">Reference proteome</keyword>
<dbReference type="CDD" id="cd12110">
    <property type="entry name" value="PHP_HisPPase_Hisj_like"/>
    <property type="match status" value="1"/>
</dbReference>
<evidence type="ECO:0000313" key="10">
    <source>
        <dbReference type="EMBL" id="QWG08590.1"/>
    </source>
</evidence>
<dbReference type="Gene3D" id="3.20.20.140">
    <property type="entry name" value="Metal-dependent hydrolases"/>
    <property type="match status" value="1"/>
</dbReference>
<gene>
    <name evidence="10" type="ORF">KM029_06535</name>
</gene>
<dbReference type="EMBL" id="CP076128">
    <property type="protein sequence ID" value="QWG08590.1"/>
    <property type="molecule type" value="Genomic_DNA"/>
</dbReference>
<proteinExistence type="inferred from homology"/>
<comment type="catalytic activity">
    <reaction evidence="7 8">
        <text>L-histidinol phosphate + H2O = L-histidinol + phosphate</text>
        <dbReference type="Rhea" id="RHEA:14465"/>
        <dbReference type="ChEBI" id="CHEBI:15377"/>
        <dbReference type="ChEBI" id="CHEBI:43474"/>
        <dbReference type="ChEBI" id="CHEBI:57699"/>
        <dbReference type="ChEBI" id="CHEBI:57980"/>
        <dbReference type="EC" id="3.1.3.15"/>
    </reaction>
</comment>
<dbReference type="PANTHER" id="PTHR21039">
    <property type="entry name" value="HISTIDINOL PHOSPHATASE-RELATED"/>
    <property type="match status" value="1"/>
</dbReference>
<dbReference type="EC" id="3.1.3.15" evidence="3 8"/>
<comment type="similarity">
    <text evidence="2 8">Belongs to the PHP hydrolase family. HisK subfamily.</text>
</comment>
<evidence type="ECO:0000259" key="9">
    <source>
        <dbReference type="Pfam" id="PF02811"/>
    </source>
</evidence>
<dbReference type="PANTHER" id="PTHR21039:SF0">
    <property type="entry name" value="HISTIDINOL-PHOSPHATASE"/>
    <property type="match status" value="1"/>
</dbReference>
<dbReference type="Proteomes" id="UP000682802">
    <property type="component" value="Chromosome 1"/>
</dbReference>
<protein>
    <recommendedName>
        <fullName evidence="3 8">Histidinol-phosphatase</fullName>
        <shortName evidence="8">HolPase</shortName>
        <ecNumber evidence="3 8">3.1.3.15</ecNumber>
    </recommendedName>
</protein>